<sequence>MRIPSGPLTYGEDSADLESQIQLIEMGAYDAVLRAFRVQADDLSWGKETLLTELRRELRISDAKHREILGQINHDQLIMSLRNSHKANGAQQQTTMNSSCIDPNSMVCVSRKKLKSSNIPSSSIQYLPSVQPSQAHFKDDQLNCKDGMFFPQASIGRPMFHLDQNREASNIRRRKGSTVVPASKKDLMQSGIENIKPGSDIIQICSTDKLLLDVEKICEGYKTDPARLQEAKHILREHERALMDAIEKIAYLPDRDDSPSQMRVQYPIEEPYDNLGHQQFDRATGNAAGNAERLGTQCIDLEDDEYD</sequence>
<reference evidence="4" key="2">
    <citation type="journal article" date="2022" name="Hortic Res">
        <title>The genome of Dioscorea zingiberensis sheds light on the biosynthesis, origin and evolution of the medicinally important diosgenin saponins.</title>
        <authorList>
            <person name="Li Y."/>
            <person name="Tan C."/>
            <person name="Li Z."/>
            <person name="Guo J."/>
            <person name="Li S."/>
            <person name="Chen X."/>
            <person name="Wang C."/>
            <person name="Dai X."/>
            <person name="Yang H."/>
            <person name="Song W."/>
            <person name="Hou L."/>
            <person name="Xu J."/>
            <person name="Tong Z."/>
            <person name="Xu A."/>
            <person name="Yuan X."/>
            <person name="Wang W."/>
            <person name="Yang Q."/>
            <person name="Chen L."/>
            <person name="Sun Z."/>
            <person name="Wang K."/>
            <person name="Pan B."/>
            <person name="Chen J."/>
            <person name="Bao Y."/>
            <person name="Liu F."/>
            <person name="Qi X."/>
            <person name="Gang D.R."/>
            <person name="Wen J."/>
            <person name="Li J."/>
        </authorList>
    </citation>
    <scope>NUCLEOTIDE SEQUENCE</scope>
    <source>
        <strain evidence="4">Dzin_1.0</strain>
    </source>
</reference>
<organism evidence="4 5">
    <name type="scientific">Dioscorea zingiberensis</name>
    <dbReference type="NCBI Taxonomy" id="325984"/>
    <lineage>
        <taxon>Eukaryota</taxon>
        <taxon>Viridiplantae</taxon>
        <taxon>Streptophyta</taxon>
        <taxon>Embryophyta</taxon>
        <taxon>Tracheophyta</taxon>
        <taxon>Spermatophyta</taxon>
        <taxon>Magnoliopsida</taxon>
        <taxon>Liliopsida</taxon>
        <taxon>Dioscoreales</taxon>
        <taxon>Dioscoreaceae</taxon>
        <taxon>Dioscorea</taxon>
    </lineage>
</organism>
<dbReference type="Proteomes" id="UP001085076">
    <property type="component" value="Miscellaneous, Linkage group lg04"/>
</dbReference>
<protein>
    <recommendedName>
        <fullName evidence="3">ENT domain-containing protein</fullName>
    </recommendedName>
</protein>
<dbReference type="PANTHER" id="PTHR33432">
    <property type="entry name" value="PROTEIN EMSY-LIKE 4"/>
    <property type="match status" value="1"/>
</dbReference>
<evidence type="ECO:0000313" key="4">
    <source>
        <dbReference type="EMBL" id="KAJ0974127.1"/>
    </source>
</evidence>
<dbReference type="Pfam" id="PF03735">
    <property type="entry name" value="ENT"/>
    <property type="match status" value="1"/>
</dbReference>
<keyword evidence="5" id="KW-1185">Reference proteome</keyword>
<name>A0A9D5CKA4_9LILI</name>
<gene>
    <name evidence="4" type="ORF">J5N97_016092</name>
</gene>
<comment type="caution">
    <text evidence="4">The sequence shown here is derived from an EMBL/GenBank/DDBJ whole genome shotgun (WGS) entry which is preliminary data.</text>
</comment>
<dbReference type="GO" id="GO:0050832">
    <property type="term" value="P:defense response to fungus"/>
    <property type="evidence" value="ECO:0007669"/>
    <property type="project" value="InterPro"/>
</dbReference>
<reference evidence="4" key="1">
    <citation type="submission" date="2021-03" db="EMBL/GenBank/DDBJ databases">
        <authorList>
            <person name="Li Z."/>
            <person name="Yang C."/>
        </authorList>
    </citation>
    <scope>NUCLEOTIDE SEQUENCE</scope>
    <source>
        <strain evidence="4">Dzin_1.0</strain>
        <tissue evidence="4">Leaf</tissue>
    </source>
</reference>
<evidence type="ECO:0000313" key="5">
    <source>
        <dbReference type="Proteomes" id="UP001085076"/>
    </source>
</evidence>
<proteinExistence type="predicted"/>
<dbReference type="OrthoDB" id="1737049at2759"/>
<dbReference type="InterPro" id="IPR005491">
    <property type="entry name" value="ENT_dom"/>
</dbReference>
<dbReference type="SMART" id="SM01191">
    <property type="entry name" value="ENT"/>
    <property type="match status" value="1"/>
</dbReference>
<feature type="domain" description="ENT" evidence="3">
    <location>
        <begin position="17"/>
        <end position="104"/>
    </location>
</feature>
<dbReference type="SUPFAM" id="SSF158639">
    <property type="entry name" value="ENT-like"/>
    <property type="match status" value="1"/>
</dbReference>
<evidence type="ECO:0000256" key="2">
    <source>
        <dbReference type="ARBA" id="ARBA00023242"/>
    </source>
</evidence>
<keyword evidence="2" id="KW-0539">Nucleus</keyword>
<dbReference type="GO" id="GO:0005634">
    <property type="term" value="C:nucleus"/>
    <property type="evidence" value="ECO:0007669"/>
    <property type="project" value="UniProtKB-SubCell"/>
</dbReference>
<dbReference type="InterPro" id="IPR036142">
    <property type="entry name" value="ENT_dom-like_sf"/>
</dbReference>
<dbReference type="InterPro" id="IPR033485">
    <property type="entry name" value="EMSY-LIKE_plant"/>
</dbReference>
<dbReference type="PANTHER" id="PTHR33432:SF22">
    <property type="entry name" value="OS10G0436850 PROTEIN"/>
    <property type="match status" value="1"/>
</dbReference>
<dbReference type="AlphaFoldDB" id="A0A9D5CKA4"/>
<evidence type="ECO:0000259" key="3">
    <source>
        <dbReference type="PROSITE" id="PS51138"/>
    </source>
</evidence>
<dbReference type="PROSITE" id="PS51138">
    <property type="entry name" value="ENT"/>
    <property type="match status" value="1"/>
</dbReference>
<dbReference type="EMBL" id="JAGGNH010000004">
    <property type="protein sequence ID" value="KAJ0974127.1"/>
    <property type="molecule type" value="Genomic_DNA"/>
</dbReference>
<dbReference type="Gene3D" id="1.10.1240.40">
    <property type="entry name" value="ENT domain"/>
    <property type="match status" value="1"/>
</dbReference>
<accession>A0A9D5CKA4</accession>
<comment type="subcellular location">
    <subcellularLocation>
        <location evidence="1">Nucleus</location>
    </subcellularLocation>
</comment>
<evidence type="ECO:0000256" key="1">
    <source>
        <dbReference type="ARBA" id="ARBA00004123"/>
    </source>
</evidence>